<accession>A0A7K1TZX3</accession>
<evidence type="ECO:0000313" key="2">
    <source>
        <dbReference type="Proteomes" id="UP000461730"/>
    </source>
</evidence>
<proteinExistence type="predicted"/>
<dbReference type="EMBL" id="WRXN01000001">
    <property type="protein sequence ID" value="MVT07669.1"/>
    <property type="molecule type" value="Genomic_DNA"/>
</dbReference>
<comment type="caution">
    <text evidence="1">The sequence shown here is derived from an EMBL/GenBank/DDBJ whole genome shotgun (WGS) entry which is preliminary data.</text>
</comment>
<dbReference type="RefSeq" id="WP_157305052.1">
    <property type="nucleotide sequence ID" value="NZ_WRXN01000001.1"/>
</dbReference>
<keyword evidence="2" id="KW-1185">Reference proteome</keyword>
<gene>
    <name evidence="1" type="ORF">GO493_05310</name>
</gene>
<evidence type="ECO:0000313" key="1">
    <source>
        <dbReference type="EMBL" id="MVT07669.1"/>
    </source>
</evidence>
<protein>
    <submittedName>
        <fullName evidence="1">Uncharacterized protein</fullName>
    </submittedName>
</protein>
<sequence length="253" mass="29654">MEPLVTADTLSDGIVQLTPEQLPVLTNFMTRADALAINAKLLEETSFQQFLTLWNQLHCKTANQQSLISLYGGYYCQQAAEYCENGISRQDLLIHAQDHYMTFLEDDKMEKEVRYFAQWQLGLTKELQGKDWGEVEETLLSASNYHNGRGEAMRHVIQYYRNSKQYGLGYIYSSIAKEQYLGKVPEEIGWFGDVLFYQWKILYYHTSICGHIKFSKEAEDTFYELWRISQIHPEYFTSEQLQSLFQNMKSYKS</sequence>
<dbReference type="AlphaFoldDB" id="A0A7K1TZX3"/>
<dbReference type="Proteomes" id="UP000461730">
    <property type="component" value="Unassembled WGS sequence"/>
</dbReference>
<reference evidence="1 2" key="1">
    <citation type="submission" date="2019-12" db="EMBL/GenBank/DDBJ databases">
        <title>Chitinophaga sp. strain ysch24 (GDMCC 1.1355), whole genome shotgun sequence.</title>
        <authorList>
            <person name="Zhang X."/>
        </authorList>
    </citation>
    <scope>NUCLEOTIDE SEQUENCE [LARGE SCALE GENOMIC DNA]</scope>
    <source>
        <strain evidence="2">ysch24</strain>
    </source>
</reference>
<name>A0A7K1TZX3_9BACT</name>
<organism evidence="1 2">
    <name type="scientific">Chitinophaga tropicalis</name>
    <dbReference type="NCBI Taxonomy" id="2683588"/>
    <lineage>
        <taxon>Bacteria</taxon>
        <taxon>Pseudomonadati</taxon>
        <taxon>Bacteroidota</taxon>
        <taxon>Chitinophagia</taxon>
        <taxon>Chitinophagales</taxon>
        <taxon>Chitinophagaceae</taxon>
        <taxon>Chitinophaga</taxon>
    </lineage>
</organism>